<dbReference type="AlphaFoldDB" id="A0A6V7RS10"/>
<evidence type="ECO:0000313" key="5">
    <source>
        <dbReference type="Proteomes" id="UP000545588"/>
    </source>
</evidence>
<evidence type="ECO:0000256" key="1">
    <source>
        <dbReference type="SAM" id="MobiDB-lite"/>
    </source>
</evidence>
<gene>
    <name evidence="3" type="ORF">HNR41_000593</name>
    <name evidence="2" type="ORF">JEOCOQ751_02246</name>
</gene>
<protein>
    <submittedName>
        <fullName evidence="3">Transposase-like protein</fullName>
    </submittedName>
</protein>
<dbReference type="InterPro" id="IPR009057">
    <property type="entry name" value="Homeodomain-like_sf"/>
</dbReference>
<comment type="caution">
    <text evidence="2">The sequence shown here is derived from an EMBL/GenBank/DDBJ whole genome shotgun (WGS) entry which is preliminary data.</text>
</comment>
<evidence type="ECO:0000313" key="2">
    <source>
        <dbReference type="EMBL" id="CAD2081939.1"/>
    </source>
</evidence>
<dbReference type="Proteomes" id="UP000534001">
    <property type="component" value="Unassembled WGS sequence"/>
</dbReference>
<organism evidence="2 4">
    <name type="scientific">Jeotgalicoccus coquinae</name>
    <dbReference type="NCBI Taxonomy" id="709509"/>
    <lineage>
        <taxon>Bacteria</taxon>
        <taxon>Bacillati</taxon>
        <taxon>Bacillota</taxon>
        <taxon>Bacilli</taxon>
        <taxon>Bacillales</taxon>
        <taxon>Staphylococcaceae</taxon>
        <taxon>Jeotgalicoccus</taxon>
    </lineage>
</organism>
<dbReference type="Proteomes" id="UP000545588">
    <property type="component" value="Unassembled WGS sequence"/>
</dbReference>
<reference evidence="2 4" key="1">
    <citation type="submission" date="2020-07" db="EMBL/GenBank/DDBJ databases">
        <authorList>
            <person name="Criscuolo A."/>
        </authorList>
    </citation>
    <scope>NUCLEOTIDE SEQUENCE [LARGE SCALE GENOMIC DNA]</scope>
    <source>
        <strain evidence="2">CIP111751</strain>
    </source>
</reference>
<sequence length="52" mass="6018">MYGNEGSDAFVGSGNLSSEKQEERDLQKQIRDLEEENRILKKAMRIFANDQK</sequence>
<dbReference type="EMBL" id="CAJEWA010000009">
    <property type="protein sequence ID" value="CAD2081939.1"/>
    <property type="molecule type" value="Genomic_DNA"/>
</dbReference>
<feature type="compositionally biased region" description="Basic and acidic residues" evidence="1">
    <location>
        <begin position="19"/>
        <end position="29"/>
    </location>
</feature>
<proteinExistence type="predicted"/>
<keyword evidence="5" id="KW-1185">Reference proteome</keyword>
<feature type="region of interest" description="Disordered" evidence="1">
    <location>
        <begin position="1"/>
        <end position="29"/>
    </location>
</feature>
<evidence type="ECO:0000313" key="4">
    <source>
        <dbReference type="Proteomes" id="UP000534001"/>
    </source>
</evidence>
<dbReference type="EMBL" id="JACHFF010000001">
    <property type="protein sequence ID" value="MBB6422667.1"/>
    <property type="molecule type" value="Genomic_DNA"/>
</dbReference>
<evidence type="ECO:0000313" key="3">
    <source>
        <dbReference type="EMBL" id="MBB6422667.1"/>
    </source>
</evidence>
<dbReference type="SUPFAM" id="SSF46689">
    <property type="entry name" value="Homeodomain-like"/>
    <property type="match status" value="1"/>
</dbReference>
<reference evidence="3 5" key="2">
    <citation type="submission" date="2020-08" db="EMBL/GenBank/DDBJ databases">
        <title>Genomic Encyclopedia of Type Strains, Phase IV (KMG-IV): sequencing the most valuable type-strain genomes for metagenomic binning, comparative biology and taxonomic classification.</title>
        <authorList>
            <person name="Goeker M."/>
        </authorList>
    </citation>
    <scope>NUCLEOTIDE SEQUENCE [LARGE SCALE GENOMIC DNA]</scope>
    <source>
        <strain evidence="3 5">DSM 22419</strain>
    </source>
</reference>
<name>A0A6V7RS10_9STAP</name>
<accession>A0A6V7RS10</accession>